<evidence type="ECO:0000259" key="2">
    <source>
        <dbReference type="Pfam" id="PF07883"/>
    </source>
</evidence>
<proteinExistence type="predicted"/>
<dbReference type="SUPFAM" id="SSF51182">
    <property type="entry name" value="RmlC-like cupins"/>
    <property type="match status" value="1"/>
</dbReference>
<dbReference type="Gene3D" id="1.20.1290.10">
    <property type="entry name" value="AhpD-like"/>
    <property type="match status" value="1"/>
</dbReference>
<dbReference type="InterPro" id="IPR047263">
    <property type="entry name" value="HNL-like_cupin"/>
</dbReference>
<organism evidence="3 4">
    <name type="scientific">Paracoccus haeundaensis</name>
    <dbReference type="NCBI Taxonomy" id="225362"/>
    <lineage>
        <taxon>Bacteria</taxon>
        <taxon>Pseudomonadati</taxon>
        <taxon>Pseudomonadota</taxon>
        <taxon>Alphaproteobacteria</taxon>
        <taxon>Rhodobacterales</taxon>
        <taxon>Paracoccaceae</taxon>
        <taxon>Paracoccus</taxon>
    </lineage>
</organism>
<feature type="domain" description="Carboxymuconolactone decarboxylase-like" evidence="1">
    <location>
        <begin position="47"/>
        <end position="128"/>
    </location>
</feature>
<evidence type="ECO:0000313" key="3">
    <source>
        <dbReference type="EMBL" id="TNH37739.1"/>
    </source>
</evidence>
<comment type="caution">
    <text evidence="3">The sequence shown here is derived from an EMBL/GenBank/DDBJ whole genome shotgun (WGS) entry which is preliminary data.</text>
</comment>
<sequence length="411" mass="43934">MRGVSPGIEERIDMTRLPHAITLATFYALPLNAQEAATSDAVSQIAPQLGRYTQDVLADRLWADQDRLTTRDRSLLTVSALVATGRADQLDRYIATALDSGVTPEELSELVTHLAFYAGWPVALPALNQIAAALVDRGITADVTLNPELLPYDSEAEAARLATVDQTARPVSPGLADATDQVLFADLWRRPGLAPRDRSLVTVAALIANGQAEQLPFHLNRAMDNGLTFEEAAEIPHQLAYYAGWPRSFSALTPMRQVFEARGDIATDKAAVETPDSISIVRADGETFEAAAETFTGSVTVGPSFEAPGDARVSGALVTFQPGARTAWHSHPLGQTLYVTQGCALIQSEGQDVLTAGPGDIVQIPPEVRHWHGATSDQGMAHLAVLESLDGVGTTWMEHVADDQFPPAAGC</sequence>
<keyword evidence="4" id="KW-1185">Reference proteome</keyword>
<dbReference type="InterPro" id="IPR003779">
    <property type="entry name" value="CMD-like"/>
</dbReference>
<dbReference type="InterPro" id="IPR011051">
    <property type="entry name" value="RmlC_Cupin_sf"/>
</dbReference>
<dbReference type="InterPro" id="IPR013096">
    <property type="entry name" value="Cupin_2"/>
</dbReference>
<dbReference type="InterPro" id="IPR029032">
    <property type="entry name" value="AhpD-like"/>
</dbReference>
<dbReference type="PANTHER" id="PTHR33570">
    <property type="entry name" value="4-CARBOXYMUCONOLACTONE DECARBOXYLASE FAMILY PROTEIN"/>
    <property type="match status" value="1"/>
</dbReference>
<protein>
    <submittedName>
        <fullName evidence="3">Cupin domain-containing protein</fullName>
    </submittedName>
</protein>
<gene>
    <name evidence="3" type="ORF">FHD67_18680</name>
</gene>
<dbReference type="GO" id="GO:0051920">
    <property type="term" value="F:peroxiredoxin activity"/>
    <property type="evidence" value="ECO:0007669"/>
    <property type="project" value="InterPro"/>
</dbReference>
<dbReference type="InterPro" id="IPR014710">
    <property type="entry name" value="RmlC-like_jellyroll"/>
</dbReference>
<dbReference type="AlphaFoldDB" id="A0A5C4R1E8"/>
<feature type="domain" description="Carboxymuconolactone decarboxylase-like" evidence="1">
    <location>
        <begin position="173"/>
        <end position="254"/>
    </location>
</feature>
<dbReference type="PANTHER" id="PTHR33570:SF9">
    <property type="entry name" value="BLL4600 PROTEIN"/>
    <property type="match status" value="1"/>
</dbReference>
<dbReference type="Proteomes" id="UP000304880">
    <property type="component" value="Unassembled WGS sequence"/>
</dbReference>
<dbReference type="InterPro" id="IPR052512">
    <property type="entry name" value="4CMD/NDH-1_regulator"/>
</dbReference>
<accession>A0A5C4R1E8</accession>
<name>A0A5C4R1E8_9RHOB</name>
<evidence type="ECO:0000313" key="4">
    <source>
        <dbReference type="Proteomes" id="UP000304880"/>
    </source>
</evidence>
<dbReference type="CDD" id="cd02233">
    <property type="entry name" value="cupin_HNL-like"/>
    <property type="match status" value="1"/>
</dbReference>
<reference evidence="3 4" key="1">
    <citation type="submission" date="2019-06" db="EMBL/GenBank/DDBJ databases">
        <authorList>
            <person name="Li J."/>
        </authorList>
    </citation>
    <scope>NUCLEOTIDE SEQUENCE [LARGE SCALE GENOMIC DNA]</scope>
    <source>
        <strain evidence="3 4">CGMCC 1.8012</strain>
    </source>
</reference>
<dbReference type="Pfam" id="PF07883">
    <property type="entry name" value="Cupin_2"/>
    <property type="match status" value="1"/>
</dbReference>
<dbReference type="EMBL" id="VDDC01000052">
    <property type="protein sequence ID" value="TNH37739.1"/>
    <property type="molecule type" value="Genomic_DNA"/>
</dbReference>
<dbReference type="Gene3D" id="2.60.120.10">
    <property type="entry name" value="Jelly Rolls"/>
    <property type="match status" value="1"/>
</dbReference>
<evidence type="ECO:0000259" key="1">
    <source>
        <dbReference type="Pfam" id="PF02627"/>
    </source>
</evidence>
<feature type="domain" description="Cupin type-2" evidence="2">
    <location>
        <begin position="317"/>
        <end position="383"/>
    </location>
</feature>
<dbReference type="Pfam" id="PF02627">
    <property type="entry name" value="CMD"/>
    <property type="match status" value="2"/>
</dbReference>
<dbReference type="SUPFAM" id="SSF69118">
    <property type="entry name" value="AhpD-like"/>
    <property type="match status" value="1"/>
</dbReference>